<keyword evidence="9" id="KW-0653">Protein transport</keyword>
<keyword evidence="5" id="KW-0926">Vacuole</keyword>
<protein>
    <recommendedName>
        <fullName evidence="13">Autophagy-related protein 18</fullName>
    </recommendedName>
</protein>
<evidence type="ECO:0000256" key="3">
    <source>
        <dbReference type="ARBA" id="ARBA00004623"/>
    </source>
</evidence>
<evidence type="ECO:0000256" key="10">
    <source>
        <dbReference type="ARBA" id="ARBA00023006"/>
    </source>
</evidence>
<keyword evidence="4" id="KW-0813">Transport</keyword>
<comment type="subcellular location">
    <subcellularLocation>
        <location evidence="2">Endosome membrane</location>
        <topology evidence="2">Peripheral membrane protein</topology>
    </subcellularLocation>
    <subcellularLocation>
        <location evidence="3">Preautophagosomal structure membrane</location>
        <topology evidence="3">Peripheral membrane protein</topology>
    </subcellularLocation>
    <subcellularLocation>
        <location evidence="1">Vacuole membrane</location>
        <topology evidence="1">Peripheral membrane protein</topology>
    </subcellularLocation>
</comment>
<keyword evidence="6" id="KW-0853">WD repeat</keyword>
<dbReference type="Proteomes" id="UP000239560">
    <property type="component" value="Unassembled WGS sequence"/>
</dbReference>
<gene>
    <name evidence="15" type="ORF">AAT19DRAFT_15090</name>
</gene>
<evidence type="ECO:0000256" key="2">
    <source>
        <dbReference type="ARBA" id="ARBA00004481"/>
    </source>
</evidence>
<dbReference type="SMART" id="SM00320">
    <property type="entry name" value="WD40"/>
    <property type="match status" value="2"/>
</dbReference>
<comment type="similarity">
    <text evidence="12">Belongs to the WD repeat PROPPIN family.</text>
</comment>
<evidence type="ECO:0000256" key="13">
    <source>
        <dbReference type="ARBA" id="ARBA00039247"/>
    </source>
</evidence>
<evidence type="ECO:0000256" key="11">
    <source>
        <dbReference type="ARBA" id="ARBA00023136"/>
    </source>
</evidence>
<comment type="caution">
    <text evidence="15">The sequence shown here is derived from an EMBL/GenBank/DDBJ whole genome shotgun (WGS) entry which is preliminary data.</text>
</comment>
<evidence type="ECO:0000256" key="14">
    <source>
        <dbReference type="SAM" id="MobiDB-lite"/>
    </source>
</evidence>
<sequence length="475" mass="49609">MSSRSAARGGIRSNPDLLSVSFNQDSTCIATGTRKGYTITNCDPFGKVYGRSDGATSIVEMLFCTSLVALVGAGDRPASSTRRLQIVNTKRQSTICELTFPTTILDVKLNRRRLVVVLEERIYVYDISNMKLLHEIETSPNPNAICALAPSSENSYLAYPSPLPSPATPFSGAPPSPSAGAASNSSGDVLLFDAVSLSVTNIIQAHKSPVAFVALNSTGTLLATASDKGTVIRVFSLPNGDKVHEFRRGSYPAKIFSISFNAASTLLCVSSDTETVHIFKLLSGSKGGKAGSQSASGRGASGPDWEEHDRFGSGNGRNGGMIGGAGEQGGAGAYDALIDSKRNANQGVGGTLRRKSLSFGRGIAGSVGGLLPGAVTGIWDPQRDFAYLKIPTSGVKSVVALSGCVSLPTILSRSRSGELTRYPVGITTHSSSPQVMVVTSEGVFYSYAIDLENGGECILQKSFSLLDGIGDESNG</sequence>
<evidence type="ECO:0000256" key="7">
    <source>
        <dbReference type="ARBA" id="ARBA00022737"/>
    </source>
</evidence>
<evidence type="ECO:0000256" key="9">
    <source>
        <dbReference type="ARBA" id="ARBA00022927"/>
    </source>
</evidence>
<dbReference type="SUPFAM" id="SSF50978">
    <property type="entry name" value="WD40 repeat-like"/>
    <property type="match status" value="1"/>
</dbReference>
<dbReference type="Pfam" id="PF21032">
    <property type="entry name" value="PROPPIN"/>
    <property type="match status" value="2"/>
</dbReference>
<accession>A0A2T0A9N7</accession>
<dbReference type="GO" id="GO:0034045">
    <property type="term" value="C:phagophore assembly site membrane"/>
    <property type="evidence" value="ECO:0007669"/>
    <property type="project" value="UniProtKB-SubCell"/>
</dbReference>
<dbReference type="OrthoDB" id="1667587at2759"/>
<evidence type="ECO:0000313" key="16">
    <source>
        <dbReference type="Proteomes" id="UP000239560"/>
    </source>
</evidence>
<dbReference type="InterPro" id="IPR036322">
    <property type="entry name" value="WD40_repeat_dom_sf"/>
</dbReference>
<feature type="region of interest" description="Disordered" evidence="14">
    <location>
        <begin position="285"/>
        <end position="315"/>
    </location>
</feature>
<evidence type="ECO:0000313" key="15">
    <source>
        <dbReference type="EMBL" id="PRQ74737.1"/>
    </source>
</evidence>
<dbReference type="Gene3D" id="2.130.10.10">
    <property type="entry name" value="YVTN repeat-like/Quinoprotein amine dehydrogenase"/>
    <property type="match status" value="1"/>
</dbReference>
<dbReference type="PANTHER" id="PTHR11227">
    <property type="entry name" value="WD-REPEAT PROTEIN INTERACTING WITH PHOSPHOINOSIDES WIPI -RELATED"/>
    <property type="match status" value="1"/>
</dbReference>
<dbReference type="InterPro" id="IPR015943">
    <property type="entry name" value="WD40/YVTN_repeat-like_dom_sf"/>
</dbReference>
<keyword evidence="10" id="KW-0072">Autophagy</keyword>
<dbReference type="GO" id="GO:0010008">
    <property type="term" value="C:endosome membrane"/>
    <property type="evidence" value="ECO:0007669"/>
    <property type="project" value="UniProtKB-SubCell"/>
</dbReference>
<feature type="compositionally biased region" description="Low complexity" evidence="14">
    <location>
        <begin position="291"/>
        <end position="302"/>
    </location>
</feature>
<dbReference type="AlphaFoldDB" id="A0A2T0A9N7"/>
<evidence type="ECO:0000256" key="1">
    <source>
        <dbReference type="ARBA" id="ARBA00004148"/>
    </source>
</evidence>
<proteinExistence type="inferred from homology"/>
<organism evidence="15 16">
    <name type="scientific">Rhodotorula toruloides</name>
    <name type="common">Yeast</name>
    <name type="synonym">Rhodosporidium toruloides</name>
    <dbReference type="NCBI Taxonomy" id="5286"/>
    <lineage>
        <taxon>Eukaryota</taxon>
        <taxon>Fungi</taxon>
        <taxon>Dikarya</taxon>
        <taxon>Basidiomycota</taxon>
        <taxon>Pucciniomycotina</taxon>
        <taxon>Microbotryomycetes</taxon>
        <taxon>Sporidiobolales</taxon>
        <taxon>Sporidiobolaceae</taxon>
        <taxon>Rhodotorula</taxon>
    </lineage>
</organism>
<dbReference type="InterPro" id="IPR001680">
    <property type="entry name" value="WD40_rpt"/>
</dbReference>
<evidence type="ECO:0000256" key="5">
    <source>
        <dbReference type="ARBA" id="ARBA00022554"/>
    </source>
</evidence>
<dbReference type="GO" id="GO:0015031">
    <property type="term" value="P:protein transport"/>
    <property type="evidence" value="ECO:0007669"/>
    <property type="project" value="UniProtKB-KW"/>
</dbReference>
<dbReference type="GO" id="GO:0005774">
    <property type="term" value="C:vacuolar membrane"/>
    <property type="evidence" value="ECO:0007669"/>
    <property type="project" value="UniProtKB-SubCell"/>
</dbReference>
<keyword evidence="11" id="KW-0472">Membrane</keyword>
<dbReference type="FunFam" id="2.130.10.10:FF:000965">
    <property type="entry name" value="Autophagy-like protein 18 Atg18"/>
    <property type="match status" value="1"/>
</dbReference>
<keyword evidence="7" id="KW-0677">Repeat</keyword>
<evidence type="ECO:0000256" key="4">
    <source>
        <dbReference type="ARBA" id="ARBA00022448"/>
    </source>
</evidence>
<evidence type="ECO:0000256" key="12">
    <source>
        <dbReference type="ARBA" id="ARBA00025740"/>
    </source>
</evidence>
<evidence type="ECO:0000256" key="8">
    <source>
        <dbReference type="ARBA" id="ARBA00022753"/>
    </source>
</evidence>
<dbReference type="EMBL" id="LCTV02000006">
    <property type="protein sequence ID" value="PRQ74737.1"/>
    <property type="molecule type" value="Genomic_DNA"/>
</dbReference>
<evidence type="ECO:0000256" key="6">
    <source>
        <dbReference type="ARBA" id="ARBA00022574"/>
    </source>
</evidence>
<reference evidence="15 16" key="1">
    <citation type="journal article" date="2018" name="Elife">
        <title>Functional genomics of lipid metabolism in the oleaginous yeast Rhodosporidium toruloides.</title>
        <authorList>
            <person name="Coradetti S.T."/>
            <person name="Pinel D."/>
            <person name="Geiselman G."/>
            <person name="Ito M."/>
            <person name="Mondo S."/>
            <person name="Reilly M.C."/>
            <person name="Cheng Y.F."/>
            <person name="Bauer S."/>
            <person name="Grigoriev I."/>
            <person name="Gladden J.M."/>
            <person name="Simmons B.A."/>
            <person name="Brem R."/>
            <person name="Arkin A.P."/>
            <person name="Skerker J.M."/>
        </authorList>
    </citation>
    <scope>NUCLEOTIDE SEQUENCE [LARGE SCALE GENOMIC DNA]</scope>
    <source>
        <strain evidence="15 16">NBRC 0880</strain>
    </source>
</reference>
<name>A0A2T0A9N7_RHOTO</name>
<keyword evidence="8" id="KW-0967">Endosome</keyword>
<dbReference type="GO" id="GO:0006914">
    <property type="term" value="P:autophagy"/>
    <property type="evidence" value="ECO:0007669"/>
    <property type="project" value="UniProtKB-KW"/>
</dbReference>
<dbReference type="InterPro" id="IPR048720">
    <property type="entry name" value="PROPPIN"/>
</dbReference>